<keyword evidence="1" id="KW-0812">Transmembrane</keyword>
<feature type="transmembrane region" description="Helical" evidence="1">
    <location>
        <begin position="7"/>
        <end position="27"/>
    </location>
</feature>
<reference evidence="3" key="1">
    <citation type="submission" date="2022-11" db="UniProtKB">
        <authorList>
            <consortium name="WormBaseParasite"/>
        </authorList>
    </citation>
    <scope>IDENTIFICATION</scope>
</reference>
<organism evidence="2 3">
    <name type="scientific">Panagrolaimus davidi</name>
    <dbReference type="NCBI Taxonomy" id="227884"/>
    <lineage>
        <taxon>Eukaryota</taxon>
        <taxon>Metazoa</taxon>
        <taxon>Ecdysozoa</taxon>
        <taxon>Nematoda</taxon>
        <taxon>Chromadorea</taxon>
        <taxon>Rhabditida</taxon>
        <taxon>Tylenchina</taxon>
        <taxon>Panagrolaimomorpha</taxon>
        <taxon>Panagrolaimoidea</taxon>
        <taxon>Panagrolaimidae</taxon>
        <taxon>Panagrolaimus</taxon>
    </lineage>
</organism>
<evidence type="ECO:0000313" key="2">
    <source>
        <dbReference type="Proteomes" id="UP000887578"/>
    </source>
</evidence>
<dbReference type="WBParaSite" id="PDA_v2.g28166.t1">
    <property type="protein sequence ID" value="PDA_v2.g28166.t1"/>
    <property type="gene ID" value="PDA_v2.g28166"/>
</dbReference>
<keyword evidence="1" id="KW-0472">Membrane</keyword>
<evidence type="ECO:0000313" key="3">
    <source>
        <dbReference type="WBParaSite" id="PDA_v2.g28166.t1"/>
    </source>
</evidence>
<evidence type="ECO:0000256" key="1">
    <source>
        <dbReference type="SAM" id="Phobius"/>
    </source>
</evidence>
<protein>
    <submittedName>
        <fullName evidence="3">Uncharacterized protein</fullName>
    </submittedName>
</protein>
<dbReference type="Proteomes" id="UP000887578">
    <property type="component" value="Unplaced"/>
</dbReference>
<name>A0A914QAG5_9BILA</name>
<feature type="transmembrane region" description="Helical" evidence="1">
    <location>
        <begin position="87"/>
        <end position="104"/>
    </location>
</feature>
<keyword evidence="1" id="KW-1133">Transmembrane helix</keyword>
<keyword evidence="2" id="KW-1185">Reference proteome</keyword>
<dbReference type="AlphaFoldDB" id="A0A914QAG5"/>
<accession>A0A914QAG5</accession>
<proteinExistence type="predicted"/>
<sequence>MNHQRIYIIFFVFVALICQIYIAAAPIPPAIGDGVADEKLPNNEPLVPPVPDPVLLQSIISAAPIPPAIGDGVVSTILSPTTTPKSGASNVMILPTALFAFIVIQMF</sequence>